<keyword evidence="6" id="KW-0325">Glycoprotein</keyword>
<keyword evidence="3 8" id="KW-0812">Transmembrane</keyword>
<evidence type="ECO:0000256" key="4">
    <source>
        <dbReference type="ARBA" id="ARBA00022989"/>
    </source>
</evidence>
<dbReference type="PANTHER" id="PTHR14437">
    <property type="entry name" value="TRANSMEMBRANE PROTEIN 168"/>
    <property type="match status" value="1"/>
</dbReference>
<evidence type="ECO:0000256" key="6">
    <source>
        <dbReference type="ARBA" id="ARBA00023180"/>
    </source>
</evidence>
<feature type="transmembrane region" description="Helical" evidence="8">
    <location>
        <begin position="165"/>
        <end position="192"/>
    </location>
</feature>
<feature type="transmembrane region" description="Helical" evidence="8">
    <location>
        <begin position="355"/>
        <end position="378"/>
    </location>
</feature>
<feature type="transmembrane region" description="Helical" evidence="8">
    <location>
        <begin position="90"/>
        <end position="110"/>
    </location>
</feature>
<feature type="transmembrane region" description="Helical" evidence="8">
    <location>
        <begin position="199"/>
        <end position="220"/>
    </location>
</feature>
<feature type="transmembrane region" description="Helical" evidence="8">
    <location>
        <begin position="226"/>
        <end position="247"/>
    </location>
</feature>
<evidence type="ECO:0000313" key="10">
    <source>
        <dbReference type="Proteomes" id="UP000823561"/>
    </source>
</evidence>
<protein>
    <recommendedName>
        <fullName evidence="11">Transmembrane protein 168</fullName>
    </recommendedName>
</protein>
<dbReference type="EMBL" id="JADWDJ010000011">
    <property type="protein sequence ID" value="KAG5273392.1"/>
    <property type="molecule type" value="Genomic_DNA"/>
</dbReference>
<feature type="transmembrane region" description="Helical" evidence="8">
    <location>
        <begin position="268"/>
        <end position="288"/>
    </location>
</feature>
<dbReference type="PANTHER" id="PTHR14437:SF3">
    <property type="entry name" value="TRANSMEMBRANE PROTEIN 168"/>
    <property type="match status" value="1"/>
</dbReference>
<feature type="transmembrane region" description="Helical" evidence="8">
    <location>
        <begin position="63"/>
        <end position="84"/>
    </location>
</feature>
<dbReference type="GO" id="GO:0031965">
    <property type="term" value="C:nuclear membrane"/>
    <property type="evidence" value="ECO:0007669"/>
    <property type="project" value="UniProtKB-SubCell"/>
</dbReference>
<dbReference type="Proteomes" id="UP000823561">
    <property type="component" value="Chromosome 11"/>
</dbReference>
<keyword evidence="7" id="KW-0539">Nucleus</keyword>
<feature type="transmembrane region" description="Helical" evidence="8">
    <location>
        <begin position="294"/>
        <end position="322"/>
    </location>
</feature>
<gene>
    <name evidence="9" type="ORF">AALO_G00150850</name>
</gene>
<comment type="subcellular location">
    <subcellularLocation>
        <location evidence="1">Nucleus membrane</location>
        <topology evidence="1">Multi-pass membrane protein</topology>
    </subcellularLocation>
</comment>
<keyword evidence="5 8" id="KW-0472">Membrane</keyword>
<comment type="caution">
    <text evidence="9">The sequence shown here is derived from an EMBL/GenBank/DDBJ whole genome shotgun (WGS) entry which is preliminary data.</text>
</comment>
<evidence type="ECO:0000256" key="2">
    <source>
        <dbReference type="ARBA" id="ARBA00007329"/>
    </source>
</evidence>
<dbReference type="CDD" id="cd21494">
    <property type="entry name" value="TMEM168"/>
    <property type="match status" value="1"/>
</dbReference>
<feature type="transmembrane region" description="Helical" evidence="8">
    <location>
        <begin position="122"/>
        <end position="140"/>
    </location>
</feature>
<evidence type="ECO:0000256" key="8">
    <source>
        <dbReference type="SAM" id="Phobius"/>
    </source>
</evidence>
<proteinExistence type="inferred from homology"/>
<accession>A0AAV6GH84</accession>
<evidence type="ECO:0000256" key="1">
    <source>
        <dbReference type="ARBA" id="ARBA00004232"/>
    </source>
</evidence>
<organism evidence="9 10">
    <name type="scientific">Alosa alosa</name>
    <name type="common">allis shad</name>
    <dbReference type="NCBI Taxonomy" id="278164"/>
    <lineage>
        <taxon>Eukaryota</taxon>
        <taxon>Metazoa</taxon>
        <taxon>Chordata</taxon>
        <taxon>Craniata</taxon>
        <taxon>Vertebrata</taxon>
        <taxon>Euteleostomi</taxon>
        <taxon>Actinopterygii</taxon>
        <taxon>Neopterygii</taxon>
        <taxon>Teleostei</taxon>
        <taxon>Clupei</taxon>
        <taxon>Clupeiformes</taxon>
        <taxon>Clupeoidei</taxon>
        <taxon>Clupeidae</taxon>
        <taxon>Alosa</taxon>
    </lineage>
</organism>
<dbReference type="InterPro" id="IPR029713">
    <property type="entry name" value="TMEM168"/>
</dbReference>
<reference evidence="9" key="1">
    <citation type="submission" date="2020-10" db="EMBL/GenBank/DDBJ databases">
        <title>Chromosome-scale genome assembly of the Allis shad, Alosa alosa.</title>
        <authorList>
            <person name="Margot Z."/>
            <person name="Christophe K."/>
            <person name="Cabau C."/>
            <person name="Louis A."/>
            <person name="Berthelot C."/>
            <person name="Parey E."/>
            <person name="Roest Crollius H."/>
            <person name="Montfort J."/>
            <person name="Robinson-Rechavi M."/>
            <person name="Bucao C."/>
            <person name="Bouchez O."/>
            <person name="Gislard M."/>
            <person name="Lluch J."/>
            <person name="Milhes M."/>
            <person name="Lampietro C."/>
            <person name="Lopez Roques C."/>
            <person name="Donnadieu C."/>
            <person name="Braasch I."/>
            <person name="Desvignes T."/>
            <person name="Postlethwait J."/>
            <person name="Bobe J."/>
            <person name="Guiguen Y."/>
        </authorList>
    </citation>
    <scope>NUCLEOTIDE SEQUENCE</scope>
    <source>
        <strain evidence="9">M-15738</strain>
        <tissue evidence="9">Blood</tissue>
    </source>
</reference>
<comment type="similarity">
    <text evidence="2">Belongs to the TMEM168 family.</text>
</comment>
<evidence type="ECO:0000313" key="9">
    <source>
        <dbReference type="EMBL" id="KAG5273392.1"/>
    </source>
</evidence>
<evidence type="ECO:0008006" key="11">
    <source>
        <dbReference type="Google" id="ProtNLM"/>
    </source>
</evidence>
<keyword evidence="4 8" id="KW-1133">Transmembrane helix</keyword>
<evidence type="ECO:0000256" key="7">
    <source>
        <dbReference type="ARBA" id="ARBA00023242"/>
    </source>
</evidence>
<dbReference type="AlphaFoldDB" id="A0AAV6GH84"/>
<sequence length="699" mass="78467">MCRLLKYCISHCLYAAVTRFKEVVKDVSMWTSVRCLGYLSNLSLFVAICLGLYARWERTAESIVLVILILGLFVLGIASIFYYYFSMEGVSLSLFHIWFGFLLGLLCFLNNPSPEIDVKEEATNYLLVASVVIFTMWALLERICGNTKPNFIFLTSYEVLELTGFTVASTILLIDESACVGVLSVALGVLLVALRTKSFLALPNTICFVAINATVFFKSLNMSTNPFALACFFVRLVCQPLLDVYFSGQSAMERWQPLLLRAGLWRRLSLLPLLAVEVAFFLLAAVKLGHLDLWYLLIPGFFIFGLFWVICHVVLIVTLWGFHSKLSDCQRVLSGQRSDMSSLDRVMASKGMRHFCLISQRLVIFSVVSTIILGALSWQPSNSLYISLLLLVLPLESLAHGLFHELGSCLGGTSVGYAVVIPTNYCSPDGQPILLPPDQVQALNLRSTAMLNHAQRFFSHHMIDTFGCDYSTSGLTLQGLQAKLCAFLESTTADGPRHDTYVVFYSGHTHYSGDWALAGGETLRLEEILAFWREKNTGSCSRLILVLDTENSLPWVKARRVEDVYVAVQGAELTHSSDVEVQNAPQLGDFTAEWVEFNCNPGSAIRWTERGRIVKAVYGLSRNWGDYELHLPTGSDVANHWRVNFPRLTYPVVQLAHWSTRLNLFWMCNLFLKCLRKIKLTWFPPVVLDTGQGFKLVKS</sequence>
<keyword evidence="10" id="KW-1185">Reference proteome</keyword>
<evidence type="ECO:0000256" key="5">
    <source>
        <dbReference type="ARBA" id="ARBA00023136"/>
    </source>
</evidence>
<evidence type="ECO:0000256" key="3">
    <source>
        <dbReference type="ARBA" id="ARBA00022692"/>
    </source>
</evidence>
<name>A0AAV6GH84_9TELE</name>
<feature type="transmembrane region" description="Helical" evidence="8">
    <location>
        <begin position="36"/>
        <end position="56"/>
    </location>
</feature>